<keyword evidence="5" id="KW-1185">Reference proteome</keyword>
<organism evidence="4 5">
    <name type="scientific">Paenisporosarcina cavernae</name>
    <dbReference type="NCBI Taxonomy" id="2320858"/>
    <lineage>
        <taxon>Bacteria</taxon>
        <taxon>Bacillati</taxon>
        <taxon>Bacillota</taxon>
        <taxon>Bacilli</taxon>
        <taxon>Bacillales</taxon>
        <taxon>Caryophanaceae</taxon>
        <taxon>Paenisporosarcina</taxon>
    </lineage>
</organism>
<feature type="transmembrane region" description="Helical" evidence="2">
    <location>
        <begin position="24"/>
        <end position="42"/>
    </location>
</feature>
<dbReference type="GO" id="GO:0005886">
    <property type="term" value="C:plasma membrane"/>
    <property type="evidence" value="ECO:0007669"/>
    <property type="project" value="TreeGrafter"/>
</dbReference>
<dbReference type="Gene3D" id="1.20.120.1220">
    <property type="match status" value="1"/>
</dbReference>
<dbReference type="OrthoDB" id="5508079at2"/>
<name>A0A385YRL1_9BACL</name>
<keyword evidence="2" id="KW-0812">Transmembrane</keyword>
<reference evidence="5" key="1">
    <citation type="submission" date="2018-09" db="EMBL/GenBank/DDBJ databases">
        <authorList>
            <person name="Zhu H."/>
        </authorList>
    </citation>
    <scope>NUCLEOTIDE SEQUENCE [LARGE SCALE GENOMIC DNA]</scope>
    <source>
        <strain evidence="5">K2R23-3</strain>
    </source>
</reference>
<dbReference type="Pfam" id="PF01478">
    <property type="entry name" value="Peptidase_A24"/>
    <property type="match status" value="1"/>
</dbReference>
<dbReference type="EMBL" id="CP032418">
    <property type="protein sequence ID" value="AYC28637.1"/>
    <property type="molecule type" value="Genomic_DNA"/>
</dbReference>
<sequence length="171" mass="18675">MPLEFILMTVLVISFVTDVKSRKIYNTVLLPAFFIAVIGNTWQEGFQGLTTSLLGFVVGFAILFIPYVMKGMGAGDVKLMAVIGAFMGPTFIVTTAIFMAIVGAVIATILITLRLIRSGQTKLLLGHTSLMTYRMKLSLFRTHSKNNAFPYGVAIVAGAFITFFTHGVIRL</sequence>
<keyword evidence="2" id="KW-0472">Membrane</keyword>
<dbReference type="InterPro" id="IPR000045">
    <property type="entry name" value="Prepilin_IV_endopep_pep"/>
</dbReference>
<dbReference type="GO" id="GO:0006465">
    <property type="term" value="P:signal peptide processing"/>
    <property type="evidence" value="ECO:0007669"/>
    <property type="project" value="TreeGrafter"/>
</dbReference>
<feature type="transmembrane region" description="Helical" evidence="2">
    <location>
        <begin position="49"/>
        <end position="69"/>
    </location>
</feature>
<dbReference type="GO" id="GO:0004190">
    <property type="term" value="F:aspartic-type endopeptidase activity"/>
    <property type="evidence" value="ECO:0007669"/>
    <property type="project" value="InterPro"/>
</dbReference>
<dbReference type="RefSeq" id="WP_119882382.1">
    <property type="nucleotide sequence ID" value="NZ_CP032418.1"/>
</dbReference>
<keyword evidence="2" id="KW-1133">Transmembrane helix</keyword>
<evidence type="ECO:0000313" key="4">
    <source>
        <dbReference type="EMBL" id="AYC28637.1"/>
    </source>
</evidence>
<accession>A0A385YRL1</accession>
<feature type="transmembrane region" description="Helical" evidence="2">
    <location>
        <begin position="81"/>
        <end position="113"/>
    </location>
</feature>
<dbReference type="InterPro" id="IPR050882">
    <property type="entry name" value="Prepilin_peptidase/N-MTase"/>
</dbReference>
<comment type="similarity">
    <text evidence="1">Belongs to the peptidase A24 family.</text>
</comment>
<dbReference type="KEGG" id="paek:D3873_01660"/>
<evidence type="ECO:0000313" key="5">
    <source>
        <dbReference type="Proteomes" id="UP000265725"/>
    </source>
</evidence>
<protein>
    <submittedName>
        <fullName evidence="4">Prepilin peptidase</fullName>
    </submittedName>
</protein>
<evidence type="ECO:0000259" key="3">
    <source>
        <dbReference type="Pfam" id="PF01478"/>
    </source>
</evidence>
<evidence type="ECO:0000256" key="2">
    <source>
        <dbReference type="SAM" id="Phobius"/>
    </source>
</evidence>
<dbReference type="AlphaFoldDB" id="A0A385YRL1"/>
<dbReference type="Proteomes" id="UP000265725">
    <property type="component" value="Chromosome"/>
</dbReference>
<proteinExistence type="inferred from homology"/>
<dbReference type="PANTHER" id="PTHR30487">
    <property type="entry name" value="TYPE 4 PREPILIN-LIKE PROTEINS LEADER PEPTIDE-PROCESSING ENZYME"/>
    <property type="match status" value="1"/>
</dbReference>
<gene>
    <name evidence="4" type="ORF">D3873_01660</name>
</gene>
<feature type="domain" description="Prepilin type IV endopeptidase peptidase" evidence="3">
    <location>
        <begin position="5"/>
        <end position="107"/>
    </location>
</feature>
<feature type="transmembrane region" description="Helical" evidence="2">
    <location>
        <begin position="148"/>
        <end position="169"/>
    </location>
</feature>
<evidence type="ECO:0000256" key="1">
    <source>
        <dbReference type="ARBA" id="ARBA00005801"/>
    </source>
</evidence>
<dbReference type="PANTHER" id="PTHR30487:SF0">
    <property type="entry name" value="PREPILIN LEADER PEPTIDASE_N-METHYLTRANSFERASE-RELATED"/>
    <property type="match status" value="1"/>
</dbReference>